<evidence type="ECO:0000313" key="3">
    <source>
        <dbReference type="EnsemblProtists" id="EKX31676"/>
    </source>
</evidence>
<dbReference type="RefSeq" id="XP_005818656.1">
    <property type="nucleotide sequence ID" value="XM_005818599.1"/>
</dbReference>
<organism evidence="2">
    <name type="scientific">Guillardia theta (strain CCMP2712)</name>
    <name type="common">Cryptophyte</name>
    <dbReference type="NCBI Taxonomy" id="905079"/>
    <lineage>
        <taxon>Eukaryota</taxon>
        <taxon>Cryptophyceae</taxon>
        <taxon>Pyrenomonadales</taxon>
        <taxon>Geminigeraceae</taxon>
        <taxon>Guillardia</taxon>
    </lineage>
</organism>
<dbReference type="EMBL" id="JH993249">
    <property type="protein sequence ID" value="EKX31676.1"/>
    <property type="molecule type" value="Genomic_DNA"/>
</dbReference>
<reference evidence="4" key="2">
    <citation type="submission" date="2012-11" db="EMBL/GenBank/DDBJ databases">
        <authorList>
            <person name="Kuo A."/>
            <person name="Curtis B.A."/>
            <person name="Tanifuji G."/>
            <person name="Burki F."/>
            <person name="Gruber A."/>
            <person name="Irimia M."/>
            <person name="Maruyama S."/>
            <person name="Arias M.C."/>
            <person name="Ball S.G."/>
            <person name="Gile G.H."/>
            <person name="Hirakawa Y."/>
            <person name="Hopkins J.F."/>
            <person name="Rensing S.A."/>
            <person name="Schmutz J."/>
            <person name="Symeonidi A."/>
            <person name="Elias M."/>
            <person name="Eveleigh R.J."/>
            <person name="Herman E.K."/>
            <person name="Klute M.J."/>
            <person name="Nakayama T."/>
            <person name="Obornik M."/>
            <person name="Reyes-Prieto A."/>
            <person name="Armbrust E.V."/>
            <person name="Aves S.J."/>
            <person name="Beiko R.G."/>
            <person name="Coutinho P."/>
            <person name="Dacks J.B."/>
            <person name="Durnford D.G."/>
            <person name="Fast N.M."/>
            <person name="Green B.R."/>
            <person name="Grisdale C."/>
            <person name="Hempe F."/>
            <person name="Henrissat B."/>
            <person name="Hoppner M.P."/>
            <person name="Ishida K.-I."/>
            <person name="Kim E."/>
            <person name="Koreny L."/>
            <person name="Kroth P.G."/>
            <person name="Liu Y."/>
            <person name="Malik S.-B."/>
            <person name="Maier U.G."/>
            <person name="McRose D."/>
            <person name="Mock T."/>
            <person name="Neilson J.A."/>
            <person name="Onodera N.T."/>
            <person name="Poole A.M."/>
            <person name="Pritham E.J."/>
            <person name="Richards T.A."/>
            <person name="Rocap G."/>
            <person name="Roy S.W."/>
            <person name="Sarai C."/>
            <person name="Schaack S."/>
            <person name="Shirato S."/>
            <person name="Slamovits C.H."/>
            <person name="Spencer D.F."/>
            <person name="Suzuki S."/>
            <person name="Worden A.Z."/>
            <person name="Zauner S."/>
            <person name="Barry K."/>
            <person name="Bell C."/>
            <person name="Bharti A.K."/>
            <person name="Crow J.A."/>
            <person name="Grimwood J."/>
            <person name="Kramer R."/>
            <person name="Lindquist E."/>
            <person name="Lucas S."/>
            <person name="Salamov A."/>
            <person name="McFadden G.I."/>
            <person name="Lane C.E."/>
            <person name="Keeling P.J."/>
            <person name="Gray M.W."/>
            <person name="Grigoriev I.V."/>
            <person name="Archibald J.M."/>
        </authorList>
    </citation>
    <scope>NUCLEOTIDE SEQUENCE</scope>
    <source>
        <strain evidence="4">CCMP2712</strain>
    </source>
</reference>
<keyword evidence="1" id="KW-0175">Coiled coil</keyword>
<dbReference type="HOGENOM" id="CLU_531524_0_0_1"/>
<sequence length="513" mass="59022">MNERRLKDVVDGALMHTVLSDNGLSLERIRGCDWHGVEEVIEDLRRLGFREPGDFEALFEKKDELLGHMKHFSIENALEVELSDQLENHLRPFMSCACLVAEMQLNVLEKAFANVADEGVAYRLVGFFDDWKECLLECNHTFQEIGLESTYQHGERAMMEDFYQRDLFCFTLMQATQPPRSAVFFVFLTVRPMQDKVYAIVSEALSPFIVSRPLYRGYEEQGYEYTVLMRPPGELPGASAELFGQVYRDAKRRVEEAKESICQRVSMLDHPRDELVTRFECDILFQLDIGLPLPLGHDPGLAVNGLGVETVIDRDEGPASISLGAGLYLTQSFYVPPRYTRYIQPLALAAGGAYKSQPTGDSGQLLMRKGSEKLKEHRELTQRNEALLERHQQLLERNQQPLAENESLKSHQEDYVALQREHETLQERLSSIQSGYDRLILDDDKLKSKDSHIKGENTHLIAKNRSMKEQNRRLRDEIVSCKRLNQTLRKTIATLEEQISELESIQRRRRRTA</sequence>
<keyword evidence="4" id="KW-1185">Reference proteome</keyword>
<evidence type="ECO:0000256" key="1">
    <source>
        <dbReference type="SAM" id="Coils"/>
    </source>
</evidence>
<accession>L1I600</accession>
<feature type="coiled-coil region" evidence="1">
    <location>
        <begin position="457"/>
        <end position="508"/>
    </location>
</feature>
<proteinExistence type="predicted"/>
<protein>
    <submittedName>
        <fullName evidence="2 3">Uncharacterized protein</fullName>
    </submittedName>
</protein>
<dbReference type="GeneID" id="17288404"/>
<dbReference type="PaxDb" id="55529-EKX31676"/>
<feature type="coiled-coil region" evidence="1">
    <location>
        <begin position="377"/>
        <end position="428"/>
    </location>
</feature>
<reference evidence="2 4" key="1">
    <citation type="journal article" date="2012" name="Nature">
        <title>Algal genomes reveal evolutionary mosaicism and the fate of nucleomorphs.</title>
        <authorList>
            <consortium name="DOE Joint Genome Institute"/>
            <person name="Curtis B.A."/>
            <person name="Tanifuji G."/>
            <person name="Burki F."/>
            <person name="Gruber A."/>
            <person name="Irimia M."/>
            <person name="Maruyama S."/>
            <person name="Arias M.C."/>
            <person name="Ball S.G."/>
            <person name="Gile G.H."/>
            <person name="Hirakawa Y."/>
            <person name="Hopkins J.F."/>
            <person name="Kuo A."/>
            <person name="Rensing S.A."/>
            <person name="Schmutz J."/>
            <person name="Symeonidi A."/>
            <person name="Elias M."/>
            <person name="Eveleigh R.J."/>
            <person name="Herman E.K."/>
            <person name="Klute M.J."/>
            <person name="Nakayama T."/>
            <person name="Obornik M."/>
            <person name="Reyes-Prieto A."/>
            <person name="Armbrust E.V."/>
            <person name="Aves S.J."/>
            <person name="Beiko R.G."/>
            <person name="Coutinho P."/>
            <person name="Dacks J.B."/>
            <person name="Durnford D.G."/>
            <person name="Fast N.M."/>
            <person name="Green B.R."/>
            <person name="Grisdale C.J."/>
            <person name="Hempel F."/>
            <person name="Henrissat B."/>
            <person name="Hoppner M.P."/>
            <person name="Ishida K."/>
            <person name="Kim E."/>
            <person name="Koreny L."/>
            <person name="Kroth P.G."/>
            <person name="Liu Y."/>
            <person name="Malik S.B."/>
            <person name="Maier U.G."/>
            <person name="McRose D."/>
            <person name="Mock T."/>
            <person name="Neilson J.A."/>
            <person name="Onodera N.T."/>
            <person name="Poole A.M."/>
            <person name="Pritham E.J."/>
            <person name="Richards T.A."/>
            <person name="Rocap G."/>
            <person name="Roy S.W."/>
            <person name="Sarai C."/>
            <person name="Schaack S."/>
            <person name="Shirato S."/>
            <person name="Slamovits C.H."/>
            <person name="Spencer D.F."/>
            <person name="Suzuki S."/>
            <person name="Worden A.Z."/>
            <person name="Zauner S."/>
            <person name="Barry K."/>
            <person name="Bell C."/>
            <person name="Bharti A.K."/>
            <person name="Crow J.A."/>
            <person name="Grimwood J."/>
            <person name="Kramer R."/>
            <person name="Lindquist E."/>
            <person name="Lucas S."/>
            <person name="Salamov A."/>
            <person name="McFadden G.I."/>
            <person name="Lane C.E."/>
            <person name="Keeling P.J."/>
            <person name="Gray M.W."/>
            <person name="Grigoriev I.V."/>
            <person name="Archibald J.M."/>
        </authorList>
    </citation>
    <scope>NUCLEOTIDE SEQUENCE</scope>
    <source>
        <strain evidence="2 4">CCMP2712</strain>
    </source>
</reference>
<evidence type="ECO:0000313" key="4">
    <source>
        <dbReference type="Proteomes" id="UP000011087"/>
    </source>
</evidence>
<dbReference type="AlphaFoldDB" id="L1I600"/>
<dbReference type="KEGG" id="gtt:GUITHDRAFT_149153"/>
<reference evidence="3" key="3">
    <citation type="submission" date="2016-03" db="UniProtKB">
        <authorList>
            <consortium name="EnsemblProtists"/>
        </authorList>
    </citation>
    <scope>IDENTIFICATION</scope>
</reference>
<gene>
    <name evidence="2" type="ORF">GUITHDRAFT_149153</name>
</gene>
<dbReference type="EnsemblProtists" id="EKX31676">
    <property type="protein sequence ID" value="EKX31676"/>
    <property type="gene ID" value="GUITHDRAFT_149153"/>
</dbReference>
<evidence type="ECO:0000313" key="2">
    <source>
        <dbReference type="EMBL" id="EKX31676.1"/>
    </source>
</evidence>
<name>L1I600_GUITC</name>
<dbReference type="Proteomes" id="UP000011087">
    <property type="component" value="Unassembled WGS sequence"/>
</dbReference>